<sequence>MATTALKRPDERKAARRRLRGPEKAAILFLCLGEKRGSELMQKLEDRDIQRITRAMTGLGMISSEQVEEVMGEYTDAVTHGGGIVGSYAAAEAMLSKFLPATQVSEILKEAGGLARERDMWKRFGALNESVIANYLKGEHEQTAAAILSNVQPDVAARVLPLLGPEKMQDIAERMISMEAVPLHMMRQIEETLKSDIMADAAHPTATDMQQRMADLFNKLDRDAFDRISPALEERVPEAFGAIKQKMFTFEDLVKLEAQDLARVMRGVDGNVLPLSLRGASKDVRDHFLSVLPARSRDMLLDEMSSMGPVRGRDVRVAQAAMVDFAKELAEDEEIRLPLDDDDDELIE</sequence>
<feature type="domain" description="Flagellar motor switch protein FliG N-terminal" evidence="13">
    <location>
        <begin position="19"/>
        <end position="113"/>
    </location>
</feature>
<evidence type="ECO:0000256" key="10">
    <source>
        <dbReference type="ARBA" id="ARBA00025598"/>
    </source>
</evidence>
<dbReference type="GO" id="GO:0009425">
    <property type="term" value="C:bacterial-type flagellum basal body"/>
    <property type="evidence" value="ECO:0007669"/>
    <property type="project" value="UniProtKB-SubCell"/>
</dbReference>
<dbReference type="AlphaFoldDB" id="A0A1I5S490"/>
<dbReference type="STRING" id="441119.SAMN04488047_11033"/>
<evidence type="ECO:0000259" key="11">
    <source>
        <dbReference type="Pfam" id="PF01706"/>
    </source>
</evidence>
<keyword evidence="14" id="KW-0969">Cilium</keyword>
<dbReference type="Pfam" id="PF01706">
    <property type="entry name" value="FliG_C"/>
    <property type="match status" value="1"/>
</dbReference>
<comment type="function">
    <text evidence="10">FliG is one of three proteins (FliG, FliN, FliM) that forms the rotor-mounted switch complex (C ring), located at the base of the basal body. This complex interacts with the CheY and CheZ chemotaxis proteins, in addition to contacting components of the motor that determine the direction of flagellar rotation.</text>
</comment>
<evidence type="ECO:0000313" key="14">
    <source>
        <dbReference type="EMBL" id="SFP65517.1"/>
    </source>
</evidence>
<dbReference type="GO" id="GO:0071973">
    <property type="term" value="P:bacterial-type flagellum-dependent cell motility"/>
    <property type="evidence" value="ECO:0007669"/>
    <property type="project" value="InterPro"/>
</dbReference>
<dbReference type="PANTHER" id="PTHR30534:SF0">
    <property type="entry name" value="FLAGELLAR MOTOR SWITCH PROTEIN FLIG"/>
    <property type="match status" value="1"/>
</dbReference>
<dbReference type="GO" id="GO:0003774">
    <property type="term" value="F:cytoskeletal motor activity"/>
    <property type="evidence" value="ECO:0007669"/>
    <property type="project" value="InterPro"/>
</dbReference>
<evidence type="ECO:0000256" key="7">
    <source>
        <dbReference type="ARBA" id="ARBA00022779"/>
    </source>
</evidence>
<accession>A0A1I5S490</accession>
<dbReference type="SUPFAM" id="SSF48029">
    <property type="entry name" value="FliG"/>
    <property type="match status" value="2"/>
</dbReference>
<dbReference type="Gene3D" id="1.10.220.30">
    <property type="match status" value="3"/>
</dbReference>
<dbReference type="InterPro" id="IPR023087">
    <property type="entry name" value="Flg_Motor_Flig_C"/>
</dbReference>
<dbReference type="Pfam" id="PF14841">
    <property type="entry name" value="FliG_M"/>
    <property type="match status" value="1"/>
</dbReference>
<dbReference type="InterPro" id="IPR000090">
    <property type="entry name" value="Flg_Motor_Flig"/>
</dbReference>
<evidence type="ECO:0000259" key="13">
    <source>
        <dbReference type="Pfam" id="PF14842"/>
    </source>
</evidence>
<evidence type="ECO:0000313" key="15">
    <source>
        <dbReference type="Proteomes" id="UP000199356"/>
    </source>
</evidence>
<feature type="domain" description="Flagellar motor switch protein FliG C-terminal" evidence="11">
    <location>
        <begin position="231"/>
        <end position="337"/>
    </location>
</feature>
<evidence type="ECO:0000256" key="6">
    <source>
        <dbReference type="ARBA" id="ARBA00022500"/>
    </source>
</evidence>
<dbReference type="Proteomes" id="UP000199356">
    <property type="component" value="Unassembled WGS sequence"/>
</dbReference>
<dbReference type="PRINTS" id="PR00954">
    <property type="entry name" value="FLGMOTORFLIG"/>
</dbReference>
<dbReference type="InterPro" id="IPR032779">
    <property type="entry name" value="FliG_M"/>
</dbReference>
<comment type="similarity">
    <text evidence="3">Belongs to the FliG family.</text>
</comment>
<dbReference type="InterPro" id="IPR011002">
    <property type="entry name" value="FliG_a-hlx"/>
</dbReference>
<evidence type="ECO:0000256" key="3">
    <source>
        <dbReference type="ARBA" id="ARBA00010299"/>
    </source>
</evidence>
<dbReference type="GO" id="GO:0006935">
    <property type="term" value="P:chemotaxis"/>
    <property type="evidence" value="ECO:0007669"/>
    <property type="project" value="UniProtKB-KW"/>
</dbReference>
<dbReference type="GO" id="GO:0005886">
    <property type="term" value="C:plasma membrane"/>
    <property type="evidence" value="ECO:0007669"/>
    <property type="project" value="UniProtKB-SubCell"/>
</dbReference>
<keyword evidence="15" id="KW-1185">Reference proteome</keyword>
<keyword evidence="6" id="KW-0145">Chemotaxis</keyword>
<evidence type="ECO:0000256" key="2">
    <source>
        <dbReference type="ARBA" id="ARBA00004413"/>
    </source>
</evidence>
<keyword evidence="14" id="KW-0282">Flagellum</keyword>
<keyword evidence="5" id="KW-1003">Cell membrane</keyword>
<gene>
    <name evidence="14" type="ORF">SAMN04488047_11033</name>
</gene>
<keyword evidence="7" id="KW-0283">Flagellar rotation</keyword>
<dbReference type="PANTHER" id="PTHR30534">
    <property type="entry name" value="FLAGELLAR MOTOR SWITCH PROTEIN FLIG"/>
    <property type="match status" value="1"/>
</dbReference>
<keyword evidence="14" id="KW-0966">Cell projection</keyword>
<dbReference type="RefSeq" id="WP_093422581.1">
    <property type="nucleotide sequence ID" value="NZ_FOXA01000010.1"/>
</dbReference>
<evidence type="ECO:0000256" key="8">
    <source>
        <dbReference type="ARBA" id="ARBA00023136"/>
    </source>
</evidence>
<organism evidence="14 15">
    <name type="scientific">Tranquillimonas alkanivorans</name>
    <dbReference type="NCBI Taxonomy" id="441119"/>
    <lineage>
        <taxon>Bacteria</taxon>
        <taxon>Pseudomonadati</taxon>
        <taxon>Pseudomonadota</taxon>
        <taxon>Alphaproteobacteria</taxon>
        <taxon>Rhodobacterales</taxon>
        <taxon>Roseobacteraceae</taxon>
        <taxon>Tranquillimonas</taxon>
    </lineage>
</organism>
<dbReference type="InterPro" id="IPR028263">
    <property type="entry name" value="FliG_N"/>
</dbReference>
<evidence type="ECO:0000256" key="1">
    <source>
        <dbReference type="ARBA" id="ARBA00004117"/>
    </source>
</evidence>
<protein>
    <recommendedName>
        <fullName evidence="4">Flagellar motor switch protein FliG</fullName>
    </recommendedName>
</protein>
<keyword evidence="9" id="KW-0975">Bacterial flagellum</keyword>
<reference evidence="14 15" key="1">
    <citation type="submission" date="2016-10" db="EMBL/GenBank/DDBJ databases">
        <authorList>
            <person name="de Groot N.N."/>
        </authorList>
    </citation>
    <scope>NUCLEOTIDE SEQUENCE [LARGE SCALE GENOMIC DNA]</scope>
    <source>
        <strain evidence="14 15">DSM 19547</strain>
    </source>
</reference>
<evidence type="ECO:0000256" key="5">
    <source>
        <dbReference type="ARBA" id="ARBA00022475"/>
    </source>
</evidence>
<dbReference type="EMBL" id="FOXA01000010">
    <property type="protein sequence ID" value="SFP65517.1"/>
    <property type="molecule type" value="Genomic_DNA"/>
</dbReference>
<name>A0A1I5S490_9RHOB</name>
<comment type="subcellular location">
    <subcellularLocation>
        <location evidence="1">Bacterial flagellum basal body</location>
    </subcellularLocation>
    <subcellularLocation>
        <location evidence="2">Cell membrane</location>
        <topology evidence="2">Peripheral membrane protein</topology>
        <orientation evidence="2">Cytoplasmic side</orientation>
    </subcellularLocation>
</comment>
<evidence type="ECO:0000259" key="12">
    <source>
        <dbReference type="Pfam" id="PF14841"/>
    </source>
</evidence>
<dbReference type="OrthoDB" id="9780302at2"/>
<dbReference type="Pfam" id="PF14842">
    <property type="entry name" value="FliG_N"/>
    <property type="match status" value="1"/>
</dbReference>
<feature type="domain" description="Flagellar motor switch protein FliG middle" evidence="12">
    <location>
        <begin position="130"/>
        <end position="199"/>
    </location>
</feature>
<keyword evidence="8" id="KW-0472">Membrane</keyword>
<proteinExistence type="inferred from homology"/>
<evidence type="ECO:0000256" key="9">
    <source>
        <dbReference type="ARBA" id="ARBA00023143"/>
    </source>
</evidence>
<evidence type="ECO:0000256" key="4">
    <source>
        <dbReference type="ARBA" id="ARBA00021870"/>
    </source>
</evidence>